<dbReference type="Pfam" id="PF00440">
    <property type="entry name" value="TetR_N"/>
    <property type="match status" value="1"/>
</dbReference>
<dbReference type="PROSITE" id="PS50977">
    <property type="entry name" value="HTH_TETR_2"/>
    <property type="match status" value="1"/>
</dbReference>
<protein>
    <submittedName>
        <fullName evidence="6">Transcriptional regulator, TetR family</fullName>
    </submittedName>
</protein>
<dbReference type="EMBL" id="FTMD01000002">
    <property type="protein sequence ID" value="SIQ05272.1"/>
    <property type="molecule type" value="Genomic_DNA"/>
</dbReference>
<dbReference type="InterPro" id="IPR001647">
    <property type="entry name" value="HTH_TetR"/>
</dbReference>
<evidence type="ECO:0000256" key="2">
    <source>
        <dbReference type="ARBA" id="ARBA00023125"/>
    </source>
</evidence>
<dbReference type="STRING" id="34027.SAMN05421829_102105"/>
<evidence type="ECO:0000256" key="1">
    <source>
        <dbReference type="ARBA" id="ARBA00023015"/>
    </source>
</evidence>
<dbReference type="Pfam" id="PF16925">
    <property type="entry name" value="TetR_C_13"/>
    <property type="match status" value="1"/>
</dbReference>
<organism evidence="6 7">
    <name type="scientific">Aromatoleum tolulyticum</name>
    <dbReference type="NCBI Taxonomy" id="34027"/>
    <lineage>
        <taxon>Bacteria</taxon>
        <taxon>Pseudomonadati</taxon>
        <taxon>Pseudomonadota</taxon>
        <taxon>Betaproteobacteria</taxon>
        <taxon>Rhodocyclales</taxon>
        <taxon>Rhodocyclaceae</taxon>
        <taxon>Aromatoleum</taxon>
    </lineage>
</organism>
<feature type="domain" description="HTH tetR-type" evidence="5">
    <location>
        <begin position="17"/>
        <end position="77"/>
    </location>
</feature>
<sequence>MDCTVQNIRMQTGRPLEFDPELALEAAMTVFWQQGFEATSLADLLQAMGLSKSSFYNEFGSKQQLFEACLERFRGRQVGRMREGLSSAASPLDFVRGMLLTNAAEARQDGPRRGCLIMNTATEFAGRDPAVAGLVSSAARDFASMFRVAVEMAQEQGEIRRDADPEMLAGYLLTTMAGLRTMVKAGLPANEIEQIVEVALKALQ</sequence>
<dbReference type="OrthoDB" id="270177at2"/>
<evidence type="ECO:0000256" key="3">
    <source>
        <dbReference type="ARBA" id="ARBA00023163"/>
    </source>
</evidence>
<dbReference type="PANTHER" id="PTHR47506">
    <property type="entry name" value="TRANSCRIPTIONAL REGULATORY PROTEIN"/>
    <property type="match status" value="1"/>
</dbReference>
<dbReference type="InterPro" id="IPR009057">
    <property type="entry name" value="Homeodomain-like_sf"/>
</dbReference>
<keyword evidence="3" id="KW-0804">Transcription</keyword>
<evidence type="ECO:0000313" key="7">
    <source>
        <dbReference type="Proteomes" id="UP000186819"/>
    </source>
</evidence>
<reference evidence="7" key="1">
    <citation type="submission" date="2017-01" db="EMBL/GenBank/DDBJ databases">
        <authorList>
            <person name="Varghese N."/>
            <person name="Submissions S."/>
        </authorList>
    </citation>
    <scope>NUCLEOTIDE SEQUENCE [LARGE SCALE GENOMIC DNA]</scope>
    <source>
        <strain evidence="7">ATCC 51758</strain>
    </source>
</reference>
<keyword evidence="2 4" id="KW-0238">DNA-binding</keyword>
<proteinExistence type="predicted"/>
<evidence type="ECO:0000313" key="6">
    <source>
        <dbReference type="EMBL" id="SIQ05272.1"/>
    </source>
</evidence>
<dbReference type="InterPro" id="IPR011075">
    <property type="entry name" value="TetR_C"/>
</dbReference>
<dbReference type="GO" id="GO:0003677">
    <property type="term" value="F:DNA binding"/>
    <property type="evidence" value="ECO:0007669"/>
    <property type="project" value="UniProtKB-UniRule"/>
</dbReference>
<dbReference type="PRINTS" id="PR00455">
    <property type="entry name" value="HTHTETR"/>
</dbReference>
<keyword evidence="1" id="KW-0805">Transcription regulation</keyword>
<feature type="DNA-binding region" description="H-T-H motif" evidence="4">
    <location>
        <begin position="40"/>
        <end position="59"/>
    </location>
</feature>
<keyword evidence="7" id="KW-1185">Reference proteome</keyword>
<dbReference type="Gene3D" id="1.10.357.10">
    <property type="entry name" value="Tetracycline Repressor, domain 2"/>
    <property type="match status" value="1"/>
</dbReference>
<gene>
    <name evidence="6" type="ORF">SAMN05421829_102105</name>
</gene>
<dbReference type="SUPFAM" id="SSF48498">
    <property type="entry name" value="Tetracyclin repressor-like, C-terminal domain"/>
    <property type="match status" value="1"/>
</dbReference>
<dbReference type="PANTHER" id="PTHR47506:SF1">
    <property type="entry name" value="HTH-TYPE TRANSCRIPTIONAL REGULATOR YJDC"/>
    <property type="match status" value="1"/>
</dbReference>
<dbReference type="InterPro" id="IPR036271">
    <property type="entry name" value="Tet_transcr_reg_TetR-rel_C_sf"/>
</dbReference>
<dbReference type="SUPFAM" id="SSF46689">
    <property type="entry name" value="Homeodomain-like"/>
    <property type="match status" value="1"/>
</dbReference>
<dbReference type="Gene3D" id="1.10.10.60">
    <property type="entry name" value="Homeodomain-like"/>
    <property type="match status" value="1"/>
</dbReference>
<dbReference type="Proteomes" id="UP000186819">
    <property type="component" value="Unassembled WGS sequence"/>
</dbReference>
<evidence type="ECO:0000259" key="5">
    <source>
        <dbReference type="PROSITE" id="PS50977"/>
    </source>
</evidence>
<dbReference type="AlphaFoldDB" id="A0A1N6PM42"/>
<evidence type="ECO:0000256" key="4">
    <source>
        <dbReference type="PROSITE-ProRule" id="PRU00335"/>
    </source>
</evidence>
<name>A0A1N6PM42_9RHOO</name>
<accession>A0A1N6PM42</accession>